<feature type="transmembrane region" description="Helical" evidence="1">
    <location>
        <begin position="151"/>
        <end position="175"/>
    </location>
</feature>
<gene>
    <name evidence="2" type="ORF">SAMN04487860_104197</name>
</gene>
<keyword evidence="1" id="KW-1133">Transmembrane helix</keyword>
<dbReference type="Proteomes" id="UP000184394">
    <property type="component" value="Unassembled WGS sequence"/>
</dbReference>
<organism evidence="2 3">
    <name type="scientific">Ruminococcus flavefaciens</name>
    <dbReference type="NCBI Taxonomy" id="1265"/>
    <lineage>
        <taxon>Bacteria</taxon>
        <taxon>Bacillati</taxon>
        <taxon>Bacillota</taxon>
        <taxon>Clostridia</taxon>
        <taxon>Eubacteriales</taxon>
        <taxon>Oscillospiraceae</taxon>
        <taxon>Ruminococcus</taxon>
    </lineage>
</organism>
<protein>
    <submittedName>
        <fullName evidence="2">Putative ABC-transporter type IV</fullName>
    </submittedName>
</protein>
<feature type="transmembrane region" description="Helical" evidence="1">
    <location>
        <begin position="47"/>
        <end position="66"/>
    </location>
</feature>
<keyword evidence="1" id="KW-0812">Transmembrane</keyword>
<dbReference type="InterPro" id="IPR010540">
    <property type="entry name" value="CmpB_TMEM229"/>
</dbReference>
<evidence type="ECO:0000313" key="3">
    <source>
        <dbReference type="Proteomes" id="UP000184394"/>
    </source>
</evidence>
<dbReference type="EMBL" id="FRCT01000004">
    <property type="protein sequence ID" value="SHM41666.1"/>
    <property type="molecule type" value="Genomic_DNA"/>
</dbReference>
<evidence type="ECO:0000313" key="2">
    <source>
        <dbReference type="EMBL" id="SHM41666.1"/>
    </source>
</evidence>
<sequence>MNAMKKINSRNFFRYVFEFVVAGFIGWLYEVGITLVINHYFENRGILHLPIVPIYSVGAFILLAMLREKKRSPVFIFLFALVVTTLFELGSAYLLEFLFHKQFWTYHSWYFSILDRSSLISSAIFGVLAVAYFYVLHPLSGKLSEKLPKPVCVGAGLTISAVIITDFVISVYQLLKDR</sequence>
<feature type="transmembrane region" description="Helical" evidence="1">
    <location>
        <begin position="12"/>
        <end position="41"/>
    </location>
</feature>
<dbReference type="AlphaFoldDB" id="A0A1M7ILH8"/>
<feature type="transmembrane region" description="Helical" evidence="1">
    <location>
        <begin position="119"/>
        <end position="139"/>
    </location>
</feature>
<proteinExistence type="predicted"/>
<reference evidence="2 3" key="1">
    <citation type="submission" date="2016-11" db="EMBL/GenBank/DDBJ databases">
        <authorList>
            <person name="Jaros S."/>
            <person name="Januszkiewicz K."/>
            <person name="Wedrychowicz H."/>
        </authorList>
    </citation>
    <scope>NUCLEOTIDE SEQUENCE [LARGE SCALE GENOMIC DNA]</scope>
    <source>
        <strain evidence="2 3">Y1</strain>
    </source>
</reference>
<feature type="transmembrane region" description="Helical" evidence="1">
    <location>
        <begin position="73"/>
        <end position="99"/>
    </location>
</feature>
<evidence type="ECO:0000256" key="1">
    <source>
        <dbReference type="SAM" id="Phobius"/>
    </source>
</evidence>
<dbReference type="Pfam" id="PF06541">
    <property type="entry name" value="ABC_trans_CmpB"/>
    <property type="match status" value="1"/>
</dbReference>
<keyword evidence="1" id="KW-0472">Membrane</keyword>
<name>A0A1M7ILH8_RUMFL</name>
<accession>A0A1M7ILH8</accession>